<proteinExistence type="predicted"/>
<evidence type="ECO:0000256" key="1">
    <source>
        <dbReference type="SAM" id="Phobius"/>
    </source>
</evidence>
<keyword evidence="1" id="KW-0472">Membrane</keyword>
<name>U6HA00_9BETA</name>
<keyword evidence="1" id="KW-1133">Transmembrane helix</keyword>
<dbReference type="EMBL" id="HG531783">
    <property type="protein sequence ID" value="CDI95447.1"/>
    <property type="molecule type" value="Genomic_DNA"/>
</dbReference>
<organism evidence="2 3">
    <name type="scientific">Caviid herpesvirus 2 str. CIDMTR</name>
    <dbReference type="NCBI Taxonomy" id="1415526"/>
    <lineage>
        <taxon>Viruses</taxon>
        <taxon>Duplodnaviria</taxon>
        <taxon>Heunggongvirae</taxon>
        <taxon>Peploviricota</taxon>
        <taxon>Herviviricetes</taxon>
        <taxon>Herpesvirales</taxon>
        <taxon>Orthoherpesviridae</taxon>
        <taxon>Betaherpesvirinae</taxon>
        <taxon>Quwivirus</taxon>
        <taxon>Quwivirus caviidbeta2</taxon>
    </lineage>
</organism>
<feature type="transmembrane region" description="Helical" evidence="1">
    <location>
        <begin position="169"/>
        <end position="189"/>
    </location>
</feature>
<sequence length="224" mass="24450">MTRVDATSHISGSAVHDEIMVSSPRSLAVILLTTYLFVAAIASQTYPPVVLLTLSYHGCNVTINCTVSSQFGFLTVSLAYCDTVLSNSYENIDDGPSTLSVINITTVQNDTRILCVGYNGKSSQSTVVVSNPNCNLSNRCVAGTTSPTDFFNLSSITISGKNTTTHADVYVSALVLSFMLFFILLYTSARFQWLIPPWMCCYVSRRGVYNLVGRQRAVSFNPYV</sequence>
<evidence type="ECO:0000313" key="2">
    <source>
        <dbReference type="EMBL" id="CDI95447.1"/>
    </source>
</evidence>
<evidence type="ECO:0000313" key="3">
    <source>
        <dbReference type="Proteomes" id="UP000163196"/>
    </source>
</evidence>
<reference evidence="2 3" key="1">
    <citation type="submission" date="2013-09" db="EMBL/GenBank/DDBJ databases">
        <authorList>
            <person name="Sundararajan A."/>
        </authorList>
    </citation>
    <scope>NUCLEOTIDE SEQUENCE [LARGE SCALE GENOMIC DNA]</scope>
    <source>
        <strain evidence="2">CIDMTR</strain>
    </source>
</reference>
<protein>
    <submittedName>
        <fullName evidence="2">GP121.2</fullName>
    </submittedName>
</protein>
<accession>U6HA00</accession>
<feature type="transmembrane region" description="Helical" evidence="1">
    <location>
        <begin position="27"/>
        <end position="46"/>
    </location>
</feature>
<keyword evidence="1" id="KW-0812">Transmembrane</keyword>
<dbReference type="Proteomes" id="UP000163196">
    <property type="component" value="Genome"/>
</dbReference>
<reference evidence="2 3" key="2">
    <citation type="submission" date="2013-11" db="EMBL/GenBank/DDBJ databases">
        <title>Genome sequence of a novel, newly isolated strain of guinea pig cytomegalovirus: CIDMTR strain.</title>
        <authorList>
            <person name="Schleiss M.R."/>
            <person name="Hernandez-Alvarado N."/>
            <person name="Ramaraj T."/>
            <person name="Crow J.A."/>
        </authorList>
    </citation>
    <scope>NUCLEOTIDE SEQUENCE [LARGE SCALE GENOMIC DNA]</scope>
    <source>
        <strain evidence="2">CIDMTR</strain>
    </source>
</reference>